<evidence type="ECO:0008006" key="4">
    <source>
        <dbReference type="Google" id="ProtNLM"/>
    </source>
</evidence>
<protein>
    <recommendedName>
        <fullName evidence="4">DNase1 protein</fullName>
    </recommendedName>
</protein>
<keyword evidence="1" id="KW-0732">Signal</keyword>
<comment type="caution">
    <text evidence="2">The sequence shown here is derived from an EMBL/GenBank/DDBJ whole genome shotgun (WGS) entry which is preliminary data.</text>
</comment>
<reference evidence="2" key="1">
    <citation type="journal article" date="2023" name="Mol. Phylogenet. Evol.">
        <title>Genome-scale phylogeny and comparative genomics of the fungal order Sordariales.</title>
        <authorList>
            <person name="Hensen N."/>
            <person name="Bonometti L."/>
            <person name="Westerberg I."/>
            <person name="Brannstrom I.O."/>
            <person name="Guillou S."/>
            <person name="Cros-Aarteil S."/>
            <person name="Calhoun S."/>
            <person name="Haridas S."/>
            <person name="Kuo A."/>
            <person name="Mondo S."/>
            <person name="Pangilinan J."/>
            <person name="Riley R."/>
            <person name="LaButti K."/>
            <person name="Andreopoulos B."/>
            <person name="Lipzen A."/>
            <person name="Chen C."/>
            <person name="Yan M."/>
            <person name="Daum C."/>
            <person name="Ng V."/>
            <person name="Clum A."/>
            <person name="Steindorff A."/>
            <person name="Ohm R.A."/>
            <person name="Martin F."/>
            <person name="Silar P."/>
            <person name="Natvig D.O."/>
            <person name="Lalanne C."/>
            <person name="Gautier V."/>
            <person name="Ament-Velasquez S.L."/>
            <person name="Kruys A."/>
            <person name="Hutchinson M.I."/>
            <person name="Powell A.J."/>
            <person name="Barry K."/>
            <person name="Miller A.N."/>
            <person name="Grigoriev I.V."/>
            <person name="Debuchy R."/>
            <person name="Gladieux P."/>
            <person name="Hiltunen Thoren M."/>
            <person name="Johannesson H."/>
        </authorList>
    </citation>
    <scope>NUCLEOTIDE SEQUENCE</scope>
    <source>
        <strain evidence="2">CBS 955.72</strain>
    </source>
</reference>
<accession>A0AAJ0H7P6</accession>
<reference evidence="2" key="2">
    <citation type="submission" date="2023-06" db="EMBL/GenBank/DDBJ databases">
        <authorList>
            <consortium name="Lawrence Berkeley National Laboratory"/>
            <person name="Haridas S."/>
            <person name="Hensen N."/>
            <person name="Bonometti L."/>
            <person name="Westerberg I."/>
            <person name="Brannstrom I.O."/>
            <person name="Guillou S."/>
            <person name="Cros-Aarteil S."/>
            <person name="Calhoun S."/>
            <person name="Kuo A."/>
            <person name="Mondo S."/>
            <person name="Pangilinan J."/>
            <person name="Riley R."/>
            <person name="Labutti K."/>
            <person name="Andreopoulos B."/>
            <person name="Lipzen A."/>
            <person name="Chen C."/>
            <person name="Yanf M."/>
            <person name="Daum C."/>
            <person name="Ng V."/>
            <person name="Clum A."/>
            <person name="Steindorff A."/>
            <person name="Ohm R."/>
            <person name="Martin F."/>
            <person name="Silar P."/>
            <person name="Natvig D."/>
            <person name="Lalanne C."/>
            <person name="Gautier V."/>
            <person name="Ament-Velasquez S.L."/>
            <person name="Kruys A."/>
            <person name="Hutchinson M.I."/>
            <person name="Powell A.J."/>
            <person name="Barry K."/>
            <person name="Miller A.N."/>
            <person name="Grigoriev I.V."/>
            <person name="Debuchy R."/>
            <person name="Gladieux P."/>
            <person name="Thoren M.H."/>
            <person name="Johannesson H."/>
        </authorList>
    </citation>
    <scope>NUCLEOTIDE SEQUENCE</scope>
    <source>
        <strain evidence="2">CBS 955.72</strain>
    </source>
</reference>
<dbReference type="Proteomes" id="UP001275084">
    <property type="component" value="Unassembled WGS sequence"/>
</dbReference>
<dbReference type="EMBL" id="JAUIQD010000008">
    <property type="protein sequence ID" value="KAK3342185.1"/>
    <property type="molecule type" value="Genomic_DNA"/>
</dbReference>
<evidence type="ECO:0000256" key="1">
    <source>
        <dbReference type="SAM" id="SignalP"/>
    </source>
</evidence>
<feature type="chain" id="PRO_5042479852" description="DNase1 protein" evidence="1">
    <location>
        <begin position="21"/>
        <end position="160"/>
    </location>
</feature>
<organism evidence="2 3">
    <name type="scientific">Lasiosphaeria hispida</name>
    <dbReference type="NCBI Taxonomy" id="260671"/>
    <lineage>
        <taxon>Eukaryota</taxon>
        <taxon>Fungi</taxon>
        <taxon>Dikarya</taxon>
        <taxon>Ascomycota</taxon>
        <taxon>Pezizomycotina</taxon>
        <taxon>Sordariomycetes</taxon>
        <taxon>Sordariomycetidae</taxon>
        <taxon>Sordariales</taxon>
        <taxon>Lasiosphaeriaceae</taxon>
        <taxon>Lasiosphaeria</taxon>
    </lineage>
</organism>
<dbReference type="AlphaFoldDB" id="A0AAJ0H7P6"/>
<name>A0AAJ0H7P6_9PEZI</name>
<gene>
    <name evidence="2" type="ORF">B0T25DRAFT_560148</name>
</gene>
<keyword evidence="3" id="KW-1185">Reference proteome</keyword>
<evidence type="ECO:0000313" key="3">
    <source>
        <dbReference type="Proteomes" id="UP001275084"/>
    </source>
</evidence>
<dbReference type="InterPro" id="IPR045469">
    <property type="entry name" value="Nis1"/>
</dbReference>
<dbReference type="Pfam" id="PF19271">
    <property type="entry name" value="Nis1"/>
    <property type="match status" value="1"/>
</dbReference>
<feature type="signal peptide" evidence="1">
    <location>
        <begin position="1"/>
        <end position="20"/>
    </location>
</feature>
<proteinExistence type="predicted"/>
<evidence type="ECO:0000313" key="2">
    <source>
        <dbReference type="EMBL" id="KAK3342185.1"/>
    </source>
</evidence>
<sequence>MRVSSIISAAVYLGAGLVSAVIDELSIPAILKPGDAFIANGTSPIMQPSQYAIVWAITEWSTPGQIGTWGNIVGITDPRKDIEGGYWIEISGLSVPWGFPEGPASVKATFTESYGAAGNIQLSTRTWNVTVGTTTSKERVTAGRGGNGGAICDQLHGVGW</sequence>